<feature type="region of interest" description="Disordered" evidence="1">
    <location>
        <begin position="1"/>
        <end position="32"/>
    </location>
</feature>
<dbReference type="SUPFAM" id="SSF49468">
    <property type="entry name" value="VHL"/>
    <property type="match status" value="1"/>
</dbReference>
<dbReference type="EMBL" id="SIDB01000013">
    <property type="protein sequence ID" value="KAI3424175.1"/>
    <property type="molecule type" value="Genomic_DNA"/>
</dbReference>
<accession>A0A9D4TFD1</accession>
<feature type="compositionally biased region" description="Low complexity" evidence="1">
    <location>
        <begin position="10"/>
        <end position="19"/>
    </location>
</feature>
<dbReference type="OrthoDB" id="413400at2759"/>
<evidence type="ECO:0000259" key="2">
    <source>
        <dbReference type="Pfam" id="PF01847"/>
    </source>
</evidence>
<dbReference type="InterPro" id="IPR036208">
    <property type="entry name" value="VHL_sf"/>
</dbReference>
<proteinExistence type="predicted"/>
<evidence type="ECO:0000313" key="4">
    <source>
        <dbReference type="Proteomes" id="UP001055712"/>
    </source>
</evidence>
<dbReference type="Gene3D" id="2.60.40.780">
    <property type="entry name" value="von Hippel-Lindau disease tumour suppressor, beta domain"/>
    <property type="match status" value="1"/>
</dbReference>
<evidence type="ECO:0000313" key="3">
    <source>
        <dbReference type="EMBL" id="KAI3424175.1"/>
    </source>
</evidence>
<dbReference type="InterPro" id="IPR037140">
    <property type="entry name" value="VHL_beta_dom_sf"/>
</dbReference>
<dbReference type="AlphaFoldDB" id="A0A9D4TFD1"/>
<dbReference type="Pfam" id="PF01847">
    <property type="entry name" value="VHL"/>
    <property type="match status" value="1"/>
</dbReference>
<reference evidence="3" key="1">
    <citation type="journal article" date="2019" name="Plant J.">
        <title>Chlorella vulgaris genome assembly and annotation reveals the molecular basis for metabolic acclimation to high light conditions.</title>
        <authorList>
            <person name="Cecchin M."/>
            <person name="Marcolungo L."/>
            <person name="Rossato M."/>
            <person name="Girolomoni L."/>
            <person name="Cosentino E."/>
            <person name="Cuine S."/>
            <person name="Li-Beisson Y."/>
            <person name="Delledonne M."/>
            <person name="Ballottari M."/>
        </authorList>
    </citation>
    <scope>NUCLEOTIDE SEQUENCE</scope>
    <source>
        <strain evidence="3">211/11P</strain>
    </source>
</reference>
<sequence>MSNNGGGAAAGPSPSAPVVHPAPAPQHPLPAHLLPANVHRSLNSRVRTSVQFRNDTRRSVDVVWLAWDGSPHCFYTLPPGTSGLLQTFTAHPWCFRDPTDPQAALVAVPCAVPNPHAEAVLHEPGTQLPVYFPPPVVRRATAAVPAVPGDPDSYNRVSIREAARQPWSTALHLTSCPAFKQQTAALLCCHHRLRHQHLAPQQHQHQQQLWPGLSSAEAAMAAAAARQSAHPDLLVLILAAAAPTVPVLRKPPPPFGVRRGELPEAAWQLLFA</sequence>
<name>A0A9D4TFD1_CHLVU</name>
<comment type="caution">
    <text evidence="3">The sequence shown here is derived from an EMBL/GenBank/DDBJ whole genome shotgun (WGS) entry which is preliminary data.</text>
</comment>
<gene>
    <name evidence="3" type="ORF">D9Q98_009534</name>
</gene>
<dbReference type="InterPro" id="IPR024053">
    <property type="entry name" value="VHL_beta_dom"/>
</dbReference>
<protein>
    <recommendedName>
        <fullName evidence="2">von Hippel-Lindau disease tumour suppressor beta domain-containing protein</fullName>
    </recommendedName>
</protein>
<evidence type="ECO:0000256" key="1">
    <source>
        <dbReference type="SAM" id="MobiDB-lite"/>
    </source>
</evidence>
<organism evidence="3 4">
    <name type="scientific">Chlorella vulgaris</name>
    <name type="common">Green alga</name>
    <dbReference type="NCBI Taxonomy" id="3077"/>
    <lineage>
        <taxon>Eukaryota</taxon>
        <taxon>Viridiplantae</taxon>
        <taxon>Chlorophyta</taxon>
        <taxon>core chlorophytes</taxon>
        <taxon>Trebouxiophyceae</taxon>
        <taxon>Chlorellales</taxon>
        <taxon>Chlorellaceae</taxon>
        <taxon>Chlorella clade</taxon>
        <taxon>Chlorella</taxon>
    </lineage>
</organism>
<feature type="domain" description="von Hippel-Lindau disease tumour suppressor beta" evidence="2">
    <location>
        <begin position="40"/>
        <end position="102"/>
    </location>
</feature>
<keyword evidence="4" id="KW-1185">Reference proteome</keyword>
<dbReference type="Proteomes" id="UP001055712">
    <property type="component" value="Unassembled WGS sequence"/>
</dbReference>
<reference evidence="3" key="2">
    <citation type="submission" date="2020-11" db="EMBL/GenBank/DDBJ databases">
        <authorList>
            <person name="Cecchin M."/>
            <person name="Marcolungo L."/>
            <person name="Rossato M."/>
            <person name="Girolomoni L."/>
            <person name="Cosentino E."/>
            <person name="Cuine S."/>
            <person name="Li-Beisson Y."/>
            <person name="Delledonne M."/>
            <person name="Ballottari M."/>
        </authorList>
    </citation>
    <scope>NUCLEOTIDE SEQUENCE</scope>
    <source>
        <strain evidence="3">211/11P</strain>
        <tissue evidence="3">Whole cell</tissue>
    </source>
</reference>